<evidence type="ECO:0000313" key="2">
    <source>
        <dbReference type="EMBL" id="ONM47297.1"/>
    </source>
</evidence>
<name>A0A1V2TCR4_9NOCA</name>
<feature type="domain" description="Helix-turn-helix" evidence="1">
    <location>
        <begin position="60"/>
        <end position="107"/>
    </location>
</feature>
<dbReference type="STRING" id="1538463.B0T36_02630"/>
<reference evidence="2 3" key="1">
    <citation type="journal article" date="2016" name="Antonie Van Leeuwenhoek">
        <title>Nocardia donostiensis sp. nov., isolated from human respiratory specimens.</title>
        <authorList>
            <person name="Ercibengoa M."/>
            <person name="Bell M."/>
            <person name="Marimon J.M."/>
            <person name="Humrighouse B."/>
            <person name="Klenk H.P."/>
            <person name="Potter G."/>
            <person name="Perez-Trallero E."/>
        </authorList>
    </citation>
    <scope>NUCLEOTIDE SEQUENCE [LARGE SCALE GENOMIC DNA]</scope>
    <source>
        <strain evidence="2 3">X1655</strain>
    </source>
</reference>
<dbReference type="GO" id="GO:0003677">
    <property type="term" value="F:DNA binding"/>
    <property type="evidence" value="ECO:0007669"/>
    <property type="project" value="InterPro"/>
</dbReference>
<evidence type="ECO:0000259" key="1">
    <source>
        <dbReference type="Pfam" id="PF12728"/>
    </source>
</evidence>
<protein>
    <recommendedName>
        <fullName evidence="1">Helix-turn-helix domain-containing protein</fullName>
    </recommendedName>
</protein>
<dbReference type="SUPFAM" id="SSF46955">
    <property type="entry name" value="Putative DNA-binding domain"/>
    <property type="match status" value="1"/>
</dbReference>
<evidence type="ECO:0000313" key="3">
    <source>
        <dbReference type="Proteomes" id="UP000188836"/>
    </source>
</evidence>
<accession>A0A1V2TCR4</accession>
<dbReference type="OrthoDB" id="26212at2"/>
<dbReference type="RefSeq" id="WP_077119087.1">
    <property type="nucleotide sequence ID" value="NZ_LOKT01000002.1"/>
</dbReference>
<dbReference type="Proteomes" id="UP000188836">
    <property type="component" value="Unassembled WGS sequence"/>
</dbReference>
<dbReference type="EMBL" id="MUMY01000016">
    <property type="protein sequence ID" value="ONM47297.1"/>
    <property type="molecule type" value="Genomic_DNA"/>
</dbReference>
<sequence>MATSIHSVDAGQVSAAELARLRGLVQELAPSELRDLLQALVSNVAAGTDVAMFCTGAVWTPAQVAQRLGMSRTHLYKLLDSGELPSFRVGRDRRINAEDVIEFERNRQRDRRELAERFANVDRVRAGAIDELMDEI</sequence>
<dbReference type="InterPro" id="IPR041657">
    <property type="entry name" value="HTH_17"/>
</dbReference>
<proteinExistence type="predicted"/>
<keyword evidence="3" id="KW-1185">Reference proteome</keyword>
<organism evidence="2 3">
    <name type="scientific">Nocardia donostiensis</name>
    <dbReference type="NCBI Taxonomy" id="1538463"/>
    <lineage>
        <taxon>Bacteria</taxon>
        <taxon>Bacillati</taxon>
        <taxon>Actinomycetota</taxon>
        <taxon>Actinomycetes</taxon>
        <taxon>Mycobacteriales</taxon>
        <taxon>Nocardiaceae</taxon>
        <taxon>Nocardia</taxon>
    </lineage>
</organism>
<gene>
    <name evidence="2" type="ORF">B0T46_18680</name>
</gene>
<dbReference type="Pfam" id="PF12728">
    <property type="entry name" value="HTH_17"/>
    <property type="match status" value="1"/>
</dbReference>
<dbReference type="NCBIfam" id="TIGR01764">
    <property type="entry name" value="excise"/>
    <property type="match status" value="1"/>
</dbReference>
<dbReference type="InterPro" id="IPR010093">
    <property type="entry name" value="SinI_DNA-bd"/>
</dbReference>
<comment type="caution">
    <text evidence="2">The sequence shown here is derived from an EMBL/GenBank/DDBJ whole genome shotgun (WGS) entry which is preliminary data.</text>
</comment>
<dbReference type="InterPro" id="IPR009061">
    <property type="entry name" value="DNA-bd_dom_put_sf"/>
</dbReference>
<dbReference type="AlphaFoldDB" id="A0A1V2TCR4"/>